<sequence length="283" mass="31634">MVLSLIIIVHIISTANVVTSGEMVTGDAFAKDATIEGDLTTLATPDARNGVDDIDPNEFRDRRSGGGRVVSENVFKKFFPYVVAMYNFNGTYECVGTALTPRLILTAQHCMRKEDPMYSIRANSRDSWFGGEIHWIERAFTYGTEHMNDIAVALLKTRIVKDFKVTLLPPNVYVPDGKYVLALGWGKTKDNSWPRNLMMVSLKVTPKTQCEKEYRGDKWMCTESKDTYTCRGDSGGPILYDGKQVGVISHGDTNCGSGIPTANVNLKMYWDWIQSLVSNKNYA</sequence>
<evidence type="ECO:0000313" key="1">
    <source>
        <dbReference type="EMBL" id="KAJ8682923.1"/>
    </source>
</evidence>
<reference evidence="1" key="1">
    <citation type="submission" date="2023-04" db="EMBL/GenBank/DDBJ databases">
        <title>A chromosome-level genome assembly of the parasitoid wasp Eretmocerus hayati.</title>
        <authorList>
            <person name="Zhong Y."/>
            <person name="Liu S."/>
            <person name="Liu Y."/>
        </authorList>
    </citation>
    <scope>NUCLEOTIDE SEQUENCE</scope>
    <source>
        <strain evidence="1">ZJU_SS_LIU_2023</strain>
    </source>
</reference>
<dbReference type="Proteomes" id="UP001239111">
    <property type="component" value="Chromosome 1"/>
</dbReference>
<keyword evidence="2" id="KW-1185">Reference proteome</keyword>
<protein>
    <submittedName>
        <fullName evidence="1">Uncharacterized protein</fullName>
    </submittedName>
</protein>
<proteinExistence type="predicted"/>
<accession>A0ACC2PIL6</accession>
<dbReference type="EMBL" id="CM056741">
    <property type="protein sequence ID" value="KAJ8682923.1"/>
    <property type="molecule type" value="Genomic_DNA"/>
</dbReference>
<name>A0ACC2PIL6_9HYME</name>
<evidence type="ECO:0000313" key="2">
    <source>
        <dbReference type="Proteomes" id="UP001239111"/>
    </source>
</evidence>
<comment type="caution">
    <text evidence="1">The sequence shown here is derived from an EMBL/GenBank/DDBJ whole genome shotgun (WGS) entry which is preliminary data.</text>
</comment>
<gene>
    <name evidence="1" type="ORF">QAD02_018715</name>
</gene>
<organism evidence="1 2">
    <name type="scientific">Eretmocerus hayati</name>
    <dbReference type="NCBI Taxonomy" id="131215"/>
    <lineage>
        <taxon>Eukaryota</taxon>
        <taxon>Metazoa</taxon>
        <taxon>Ecdysozoa</taxon>
        <taxon>Arthropoda</taxon>
        <taxon>Hexapoda</taxon>
        <taxon>Insecta</taxon>
        <taxon>Pterygota</taxon>
        <taxon>Neoptera</taxon>
        <taxon>Endopterygota</taxon>
        <taxon>Hymenoptera</taxon>
        <taxon>Apocrita</taxon>
        <taxon>Proctotrupomorpha</taxon>
        <taxon>Chalcidoidea</taxon>
        <taxon>Aphelinidae</taxon>
        <taxon>Aphelininae</taxon>
        <taxon>Eretmocerus</taxon>
    </lineage>
</organism>